<gene>
    <name evidence="2 4" type="ORF">BDZ99DRAFT_566230</name>
</gene>
<dbReference type="AlphaFoldDB" id="A0A6A6Z7V1"/>
<sequence>MASTTSIPTPPHPSSTSSTSPTSTTSPTTSTPRRSTDRLSMPFEQRLTIAMTAAFLTGLTLGMSHGGGTAGLRFRAENAHRLPTDGKGWYLYHKSKNYYRLKSGLREGVGKGTMLGVWAGVFYVCEESVDVFRATWRAGRTVSGMEGVDELGVGEADVSGVRDAFGSLVAGLGTAGLWSLWNKFPLPTAARTAKMGLVAGLSYGLLQDGLALMKGQKVGYVERIKGVSSNYREWKGKGDAQLAAKIEERQQRRTT</sequence>
<organism evidence="2">
    <name type="scientific">Mytilinidion resinicola</name>
    <dbReference type="NCBI Taxonomy" id="574789"/>
    <lineage>
        <taxon>Eukaryota</taxon>
        <taxon>Fungi</taxon>
        <taxon>Dikarya</taxon>
        <taxon>Ascomycota</taxon>
        <taxon>Pezizomycotina</taxon>
        <taxon>Dothideomycetes</taxon>
        <taxon>Pleosporomycetidae</taxon>
        <taxon>Mytilinidiales</taxon>
        <taxon>Mytilinidiaceae</taxon>
        <taxon>Mytilinidion</taxon>
    </lineage>
</organism>
<keyword evidence="3" id="KW-1185">Reference proteome</keyword>
<feature type="region of interest" description="Disordered" evidence="1">
    <location>
        <begin position="1"/>
        <end position="39"/>
    </location>
</feature>
<feature type="compositionally biased region" description="Low complexity" evidence="1">
    <location>
        <begin position="14"/>
        <end position="33"/>
    </location>
</feature>
<evidence type="ECO:0000313" key="3">
    <source>
        <dbReference type="Proteomes" id="UP000504636"/>
    </source>
</evidence>
<dbReference type="PANTHER" id="PTHR37852">
    <property type="entry name" value="YALI0B21208P"/>
    <property type="match status" value="1"/>
</dbReference>
<dbReference type="Proteomes" id="UP000504636">
    <property type="component" value="Unplaced"/>
</dbReference>
<dbReference type="PANTHER" id="PTHR37852:SF1">
    <property type="entry name" value="HIG1 DOMAIN-CONTAINING PROTEIN"/>
    <property type="match status" value="1"/>
</dbReference>
<dbReference type="EMBL" id="MU003693">
    <property type="protein sequence ID" value="KAF2816394.1"/>
    <property type="molecule type" value="Genomic_DNA"/>
</dbReference>
<dbReference type="OrthoDB" id="5584028at2759"/>
<reference evidence="4" key="2">
    <citation type="submission" date="2020-04" db="EMBL/GenBank/DDBJ databases">
        <authorList>
            <consortium name="NCBI Genome Project"/>
        </authorList>
    </citation>
    <scope>NUCLEOTIDE SEQUENCE</scope>
    <source>
        <strain evidence="4">CBS 304.34</strain>
    </source>
</reference>
<evidence type="ECO:0000313" key="2">
    <source>
        <dbReference type="EMBL" id="KAF2816394.1"/>
    </source>
</evidence>
<evidence type="ECO:0000313" key="4">
    <source>
        <dbReference type="RefSeq" id="XP_033583358.1"/>
    </source>
</evidence>
<proteinExistence type="predicted"/>
<dbReference type="RefSeq" id="XP_033583358.1">
    <property type="nucleotide sequence ID" value="XM_033727563.1"/>
</dbReference>
<reference evidence="4" key="3">
    <citation type="submission" date="2025-04" db="UniProtKB">
        <authorList>
            <consortium name="RefSeq"/>
        </authorList>
    </citation>
    <scope>IDENTIFICATION</scope>
    <source>
        <strain evidence="4">CBS 304.34</strain>
    </source>
</reference>
<evidence type="ECO:0008006" key="5">
    <source>
        <dbReference type="Google" id="ProtNLM"/>
    </source>
</evidence>
<dbReference type="GeneID" id="54468456"/>
<reference evidence="2 4" key="1">
    <citation type="journal article" date="2020" name="Stud. Mycol.">
        <title>101 Dothideomycetes genomes: a test case for predicting lifestyles and emergence of pathogens.</title>
        <authorList>
            <person name="Haridas S."/>
            <person name="Albert R."/>
            <person name="Binder M."/>
            <person name="Bloem J."/>
            <person name="Labutti K."/>
            <person name="Salamov A."/>
            <person name="Andreopoulos B."/>
            <person name="Baker S."/>
            <person name="Barry K."/>
            <person name="Bills G."/>
            <person name="Bluhm B."/>
            <person name="Cannon C."/>
            <person name="Castanera R."/>
            <person name="Culley D."/>
            <person name="Daum C."/>
            <person name="Ezra D."/>
            <person name="Gonzalez J."/>
            <person name="Henrissat B."/>
            <person name="Kuo A."/>
            <person name="Liang C."/>
            <person name="Lipzen A."/>
            <person name="Lutzoni F."/>
            <person name="Magnuson J."/>
            <person name="Mondo S."/>
            <person name="Nolan M."/>
            <person name="Ohm R."/>
            <person name="Pangilinan J."/>
            <person name="Park H.-J."/>
            <person name="Ramirez L."/>
            <person name="Alfaro M."/>
            <person name="Sun H."/>
            <person name="Tritt A."/>
            <person name="Yoshinaga Y."/>
            <person name="Zwiers L.-H."/>
            <person name="Turgeon B."/>
            <person name="Goodwin S."/>
            <person name="Spatafora J."/>
            <person name="Crous P."/>
            <person name="Grigoriev I."/>
        </authorList>
    </citation>
    <scope>NUCLEOTIDE SEQUENCE</scope>
    <source>
        <strain evidence="2 4">CBS 304.34</strain>
    </source>
</reference>
<accession>A0A6A6Z7V1</accession>
<evidence type="ECO:0000256" key="1">
    <source>
        <dbReference type="SAM" id="MobiDB-lite"/>
    </source>
</evidence>
<protein>
    <recommendedName>
        <fullName evidence="5">Tim17-domain-containing protein</fullName>
    </recommendedName>
</protein>
<name>A0A6A6Z7V1_9PEZI</name>